<feature type="region of interest" description="Disordered" evidence="1">
    <location>
        <begin position="156"/>
        <end position="192"/>
    </location>
</feature>
<protein>
    <recommendedName>
        <fullName evidence="4">Reverse transcriptase domain-containing protein</fullName>
    </recommendedName>
</protein>
<dbReference type="EMBL" id="JAUNZN010000001">
    <property type="protein sequence ID" value="KAK4831767.1"/>
    <property type="molecule type" value="Genomic_DNA"/>
</dbReference>
<evidence type="ECO:0008006" key="4">
    <source>
        <dbReference type="Google" id="ProtNLM"/>
    </source>
</evidence>
<name>A0AAN7S9D7_MYCAM</name>
<organism evidence="2 3">
    <name type="scientific">Mycteria americana</name>
    <name type="common">Wood stork</name>
    <dbReference type="NCBI Taxonomy" id="33587"/>
    <lineage>
        <taxon>Eukaryota</taxon>
        <taxon>Metazoa</taxon>
        <taxon>Chordata</taxon>
        <taxon>Craniata</taxon>
        <taxon>Vertebrata</taxon>
        <taxon>Euteleostomi</taxon>
        <taxon>Archelosauria</taxon>
        <taxon>Archosauria</taxon>
        <taxon>Dinosauria</taxon>
        <taxon>Saurischia</taxon>
        <taxon>Theropoda</taxon>
        <taxon>Coelurosauria</taxon>
        <taxon>Aves</taxon>
        <taxon>Neognathae</taxon>
        <taxon>Neoaves</taxon>
        <taxon>Aequornithes</taxon>
        <taxon>Ciconiiformes</taxon>
        <taxon>Ciconiidae</taxon>
        <taxon>Mycteria</taxon>
    </lineage>
</organism>
<reference evidence="2 3" key="1">
    <citation type="journal article" date="2023" name="J. Hered.">
        <title>Chromosome-level genome of the wood stork (Mycteria americana) provides insight into avian chromosome evolution.</title>
        <authorList>
            <person name="Flamio R. Jr."/>
            <person name="Ramstad K.M."/>
        </authorList>
    </citation>
    <scope>NUCLEOTIDE SEQUENCE [LARGE SCALE GENOMIC DNA]</scope>
    <source>
        <strain evidence="2">JAX WOST 10</strain>
    </source>
</reference>
<evidence type="ECO:0000313" key="3">
    <source>
        <dbReference type="Proteomes" id="UP001333110"/>
    </source>
</evidence>
<proteinExistence type="predicted"/>
<feature type="compositionally biased region" description="Polar residues" evidence="1">
    <location>
        <begin position="181"/>
        <end position="190"/>
    </location>
</feature>
<sequence>MELYKTHQPRSVTYPRGAQCWRETVTKHSSWLLQHTLLCSLMVIHSPSPRHRASHLCQDTPPALLFQQIPRTQLAHPLCKLQLIQEYVSEVDFKYRVKNYSTSGRTPSYAVRGERKQRLVIYLKSHSELVALSETEPTPNQHSVDKIKKALKDKENLDAAESQAPVAGGKVWSDEDLPSVGENQAKTTGEGSQGLKENKYQYYLQEGQEGGSGELQAGLRHLDPCEGDEKTNGFLLEAISKHIKDKKVIWSSQHGFTKGRSCLVNSIAFYSEMTGSVDDGRAVDIVYLDFCKAFDTVSHNILKDKLMK</sequence>
<evidence type="ECO:0000313" key="2">
    <source>
        <dbReference type="EMBL" id="KAK4831767.1"/>
    </source>
</evidence>
<accession>A0AAN7S9D7</accession>
<evidence type="ECO:0000256" key="1">
    <source>
        <dbReference type="SAM" id="MobiDB-lite"/>
    </source>
</evidence>
<dbReference type="Proteomes" id="UP001333110">
    <property type="component" value="Unassembled WGS sequence"/>
</dbReference>
<keyword evidence="3" id="KW-1185">Reference proteome</keyword>
<dbReference type="PANTHER" id="PTHR33332">
    <property type="entry name" value="REVERSE TRANSCRIPTASE DOMAIN-CONTAINING PROTEIN"/>
    <property type="match status" value="1"/>
</dbReference>
<dbReference type="AlphaFoldDB" id="A0AAN7S9D7"/>
<comment type="caution">
    <text evidence="2">The sequence shown here is derived from an EMBL/GenBank/DDBJ whole genome shotgun (WGS) entry which is preliminary data.</text>
</comment>
<gene>
    <name evidence="2" type="ORF">QYF61_018993</name>
</gene>